<evidence type="ECO:0000313" key="2">
    <source>
        <dbReference type="Proteomes" id="UP000221101"/>
    </source>
</evidence>
<reference evidence="1 2" key="1">
    <citation type="journal article" date="2017" name="Nat. Microbiol.">
        <title>Natural product diversity associated with the nematode symbionts Photorhabdus and Xenorhabdus.</title>
        <authorList>
            <person name="Tobias N.J."/>
            <person name="Wolff H."/>
            <person name="Djahanschiri B."/>
            <person name="Grundmann F."/>
            <person name="Kronenwerth M."/>
            <person name="Shi Y.M."/>
            <person name="Simonyi S."/>
            <person name="Grun P."/>
            <person name="Shapiro-Ilan D."/>
            <person name="Pidot S.J."/>
            <person name="Stinear T.P."/>
            <person name="Ebersberger I."/>
            <person name="Bode H.B."/>
        </authorList>
    </citation>
    <scope>NUCLEOTIDE SEQUENCE [LARGE SCALE GENOMIC DNA]</scope>
    <source>
        <strain evidence="1 2">DSM 17907</strain>
    </source>
</reference>
<sequence>MKSNITLSEPERLTLQQLALNHPHRDIRTRGTGLLMLARGLKPRQITAEIGCSLRVIYDWVHVWHDSGIAGLLGGHAGGRYPAMTSEMIATAVNAASAESLTLARIAQKVEDKHGPLPCTLETLANTLKRQGLTYKRARLSLKKTQ</sequence>
<dbReference type="SUPFAM" id="SSF46689">
    <property type="entry name" value="Homeodomain-like"/>
    <property type="match status" value="1"/>
</dbReference>
<dbReference type="Pfam" id="PF13551">
    <property type="entry name" value="HTH_29"/>
    <property type="match status" value="1"/>
</dbReference>
<dbReference type="EMBL" id="NJCX01000088">
    <property type="protein sequence ID" value="PHM66085.1"/>
    <property type="molecule type" value="Genomic_DNA"/>
</dbReference>
<dbReference type="RefSeq" id="WP_099143522.1">
    <property type="nucleotide sequence ID" value="NZ_CAWNOR010000128.1"/>
</dbReference>
<dbReference type="OrthoDB" id="9103207at2"/>
<dbReference type="InterPro" id="IPR009057">
    <property type="entry name" value="Homeodomain-like_sf"/>
</dbReference>
<dbReference type="AlphaFoldDB" id="A0A2D0KRZ1"/>
<gene>
    <name evidence="1" type="ORF">Xkoz_03838</name>
</gene>
<evidence type="ECO:0000313" key="1">
    <source>
        <dbReference type="EMBL" id="PHM66085.1"/>
    </source>
</evidence>
<name>A0A2D0KRZ1_9GAMM</name>
<dbReference type="Proteomes" id="UP000221101">
    <property type="component" value="Unassembled WGS sequence"/>
</dbReference>
<protein>
    <submittedName>
        <fullName evidence="1">Transposase</fullName>
    </submittedName>
</protein>
<accession>A0A2D0KRZ1</accession>
<keyword evidence="2" id="KW-1185">Reference proteome</keyword>
<organism evidence="1 2">
    <name type="scientific">Xenorhabdus kozodoii</name>
    <dbReference type="NCBI Taxonomy" id="351676"/>
    <lineage>
        <taxon>Bacteria</taxon>
        <taxon>Pseudomonadati</taxon>
        <taxon>Pseudomonadota</taxon>
        <taxon>Gammaproteobacteria</taxon>
        <taxon>Enterobacterales</taxon>
        <taxon>Morganellaceae</taxon>
        <taxon>Xenorhabdus</taxon>
    </lineage>
</organism>
<comment type="caution">
    <text evidence="1">The sequence shown here is derived from an EMBL/GenBank/DDBJ whole genome shotgun (WGS) entry which is preliminary data.</text>
</comment>
<proteinExistence type="predicted"/>